<feature type="compositionally biased region" description="Low complexity" evidence="4">
    <location>
        <begin position="1"/>
        <end position="30"/>
    </location>
</feature>
<dbReference type="Gene3D" id="3.40.50.300">
    <property type="entry name" value="P-loop containing nucleotide triphosphate hydrolases"/>
    <property type="match status" value="1"/>
</dbReference>
<sequence length="407" mass="47081">MTQQPAEQQQAQQADSQPAAEQQAAQAQPAGSRPAEGKAGQQQQQAPTQQEEWPTQQQEQQKQQEQQQAQQPEAQQAPAPPAKRGIDIYREFQANVSSCFNEWAGLECLRQQKDWTPGPGQYRFPHFAIIGFQKCATTSLFHHLAQHPQVLHSFPKEPEFFTETCNFNALRCNRSAQFQYMRDVLRFVDAQSINFTAAAFEGSTHYALEGRWLAPQMAHLFPWLRMIVSMREPISQAISMVFHNLDSNRNVGCYQRGNGQIYRCGLEYLEDESRYANWLKPWLAAYPPEQLYLFQYENLTATENTMGALRDLKRWLGVAKALPNDELPVSNARHQTKQTEGWPMLRWQYWKLVEKARRNMMEVVEIVEQYGYADPEGWVKNWEAWWQMNLDERCGAAPDSECMILLS</sequence>
<feature type="region of interest" description="Disordered" evidence="4">
    <location>
        <begin position="1"/>
        <end position="81"/>
    </location>
</feature>
<feature type="binding site" evidence="3">
    <location>
        <position position="239"/>
    </location>
    <ligand>
        <name>3'-phosphoadenylyl sulfate</name>
        <dbReference type="ChEBI" id="CHEBI:58339"/>
    </ligand>
</feature>
<proteinExistence type="predicted"/>
<dbReference type="PANTHER" id="PTHR10605:SF56">
    <property type="entry name" value="BIFUNCTIONAL HEPARAN SULFATE N-DEACETYLASE_N-SULFOTRANSFERASE"/>
    <property type="match status" value="1"/>
</dbReference>
<organism evidence="5 6">
    <name type="scientific">Chlorella ohadii</name>
    <dbReference type="NCBI Taxonomy" id="2649997"/>
    <lineage>
        <taxon>Eukaryota</taxon>
        <taxon>Viridiplantae</taxon>
        <taxon>Chlorophyta</taxon>
        <taxon>core chlorophytes</taxon>
        <taxon>Trebouxiophyceae</taxon>
        <taxon>Chlorellales</taxon>
        <taxon>Chlorellaceae</taxon>
        <taxon>Chlorella clade</taxon>
        <taxon>Chlorella</taxon>
    </lineage>
</organism>
<keyword evidence="1" id="KW-0808">Transferase</keyword>
<dbReference type="AlphaFoldDB" id="A0AAD5DIQ9"/>
<evidence type="ECO:0000313" key="6">
    <source>
        <dbReference type="Proteomes" id="UP001205105"/>
    </source>
</evidence>
<evidence type="ECO:0000256" key="4">
    <source>
        <dbReference type="SAM" id="MobiDB-lite"/>
    </source>
</evidence>
<feature type="active site" description="For sulfotransferase activity" evidence="2">
    <location>
        <position position="134"/>
    </location>
</feature>
<dbReference type="GO" id="GO:0008146">
    <property type="term" value="F:sulfotransferase activity"/>
    <property type="evidence" value="ECO:0007669"/>
    <property type="project" value="InterPro"/>
</dbReference>
<dbReference type="PANTHER" id="PTHR10605">
    <property type="entry name" value="HEPARAN SULFATE SULFOTRANSFERASE"/>
    <property type="match status" value="1"/>
</dbReference>
<evidence type="ECO:0000313" key="5">
    <source>
        <dbReference type="EMBL" id="KAI7837039.1"/>
    </source>
</evidence>
<dbReference type="InterPro" id="IPR027417">
    <property type="entry name" value="P-loop_NTPase"/>
</dbReference>
<accession>A0AAD5DIQ9</accession>
<gene>
    <name evidence="5" type="ORF">COHA_009116</name>
</gene>
<reference evidence="5" key="1">
    <citation type="submission" date="2020-11" db="EMBL/GenBank/DDBJ databases">
        <title>Chlorella ohadii genome sequencing and assembly.</title>
        <authorList>
            <person name="Murik O."/>
            <person name="Treves H."/>
            <person name="Kedem I."/>
            <person name="Shotland Y."/>
            <person name="Kaplan A."/>
        </authorList>
    </citation>
    <scope>NUCLEOTIDE SEQUENCE</scope>
    <source>
        <strain evidence="5">1</strain>
    </source>
</reference>
<name>A0AAD5DIQ9_9CHLO</name>
<evidence type="ECO:0008006" key="7">
    <source>
        <dbReference type="Google" id="ProtNLM"/>
    </source>
</evidence>
<dbReference type="InterPro" id="IPR037359">
    <property type="entry name" value="NST/OST"/>
</dbReference>
<keyword evidence="6" id="KW-1185">Reference proteome</keyword>
<dbReference type="SUPFAM" id="SSF52540">
    <property type="entry name" value="P-loop containing nucleoside triphosphate hydrolases"/>
    <property type="match status" value="1"/>
</dbReference>
<dbReference type="Pfam" id="PF13469">
    <property type="entry name" value="Sulfotransfer_3"/>
    <property type="match status" value="1"/>
</dbReference>
<comment type="caution">
    <text evidence="5">The sequence shown here is derived from an EMBL/GenBank/DDBJ whole genome shotgun (WGS) entry which is preliminary data.</text>
</comment>
<feature type="compositionally biased region" description="Low complexity" evidence="4">
    <location>
        <begin position="37"/>
        <end position="77"/>
    </location>
</feature>
<dbReference type="Proteomes" id="UP001205105">
    <property type="component" value="Unassembled WGS sequence"/>
</dbReference>
<evidence type="ECO:0000256" key="1">
    <source>
        <dbReference type="ARBA" id="ARBA00022679"/>
    </source>
</evidence>
<feature type="binding site" evidence="3">
    <location>
        <position position="231"/>
    </location>
    <ligand>
        <name>3'-phosphoadenylyl sulfate</name>
        <dbReference type="ChEBI" id="CHEBI:58339"/>
    </ligand>
</feature>
<dbReference type="EMBL" id="JADXDR010000166">
    <property type="protein sequence ID" value="KAI7837039.1"/>
    <property type="molecule type" value="Genomic_DNA"/>
</dbReference>
<evidence type="ECO:0000256" key="2">
    <source>
        <dbReference type="PIRSR" id="PIRSR637359-1"/>
    </source>
</evidence>
<evidence type="ECO:0000256" key="3">
    <source>
        <dbReference type="PIRSR" id="PIRSR637359-2"/>
    </source>
</evidence>
<protein>
    <recommendedName>
        <fullName evidence="7">Sulfotransferase</fullName>
    </recommendedName>
</protein>